<evidence type="ECO:0000256" key="2">
    <source>
        <dbReference type="SAM" id="Phobius"/>
    </source>
</evidence>
<gene>
    <name evidence="3" type="ORF">EDD27_5652</name>
</gene>
<feature type="transmembrane region" description="Helical" evidence="2">
    <location>
        <begin position="64"/>
        <end position="89"/>
    </location>
</feature>
<protein>
    <submittedName>
        <fullName evidence="3">Uncharacterized protein</fullName>
    </submittedName>
</protein>
<dbReference type="AlphaFoldDB" id="A0A438MB90"/>
<keyword evidence="2" id="KW-0812">Transmembrane</keyword>
<dbReference type="EMBL" id="SAUN01000001">
    <property type="protein sequence ID" value="RVX42986.1"/>
    <property type="molecule type" value="Genomic_DNA"/>
</dbReference>
<name>A0A438MB90_9ACTN</name>
<keyword evidence="2" id="KW-0472">Membrane</keyword>
<organism evidence="3 4">
    <name type="scientific">Nonomuraea polychroma</name>
    <dbReference type="NCBI Taxonomy" id="46176"/>
    <lineage>
        <taxon>Bacteria</taxon>
        <taxon>Bacillati</taxon>
        <taxon>Actinomycetota</taxon>
        <taxon>Actinomycetes</taxon>
        <taxon>Streptosporangiales</taxon>
        <taxon>Streptosporangiaceae</taxon>
        <taxon>Nonomuraea</taxon>
    </lineage>
</organism>
<evidence type="ECO:0000256" key="1">
    <source>
        <dbReference type="SAM" id="MobiDB-lite"/>
    </source>
</evidence>
<dbReference type="Proteomes" id="UP000284824">
    <property type="component" value="Unassembled WGS sequence"/>
</dbReference>
<evidence type="ECO:0000313" key="3">
    <source>
        <dbReference type="EMBL" id="RVX42986.1"/>
    </source>
</evidence>
<feature type="region of interest" description="Disordered" evidence="1">
    <location>
        <begin position="304"/>
        <end position="330"/>
    </location>
</feature>
<sequence>MDRDRFARIAVVIATFVLAPVLLEMLAWYIEGEDYNLSRALTVLAVVGGLAVIALVAGRIRGRLPVMLVGAMTVASVGGLVLGFVAGFGPVLWNRSISGELLGLSLIGIAAFTALTGSYLLLQFRRGLYVPHLEATAVPSPTTTKRKVIGESEILIRTQPEISNALEKALASCVSVIDQEDLHFVAYFGPEGCAFYTDVLDDADLRHFFHATTPEERRITYLRLGRQLDWLGHRLDTHLRFLESGTVIRTVLDVERGALFHYWVDHGRYLIGVTLDQRKVDVADDKMAKLVDLIRGHFTLPPINQRARPEPGAGNIRAIKKDEPWPESGS</sequence>
<reference evidence="3 4" key="1">
    <citation type="submission" date="2019-01" db="EMBL/GenBank/DDBJ databases">
        <title>Sequencing the genomes of 1000 actinobacteria strains.</title>
        <authorList>
            <person name="Klenk H.-P."/>
        </authorList>
    </citation>
    <scope>NUCLEOTIDE SEQUENCE [LARGE SCALE GENOMIC DNA]</scope>
    <source>
        <strain evidence="3 4">DSM 43925</strain>
    </source>
</reference>
<accession>A0A438MB90</accession>
<comment type="caution">
    <text evidence="3">The sequence shown here is derived from an EMBL/GenBank/DDBJ whole genome shotgun (WGS) entry which is preliminary data.</text>
</comment>
<dbReference type="RefSeq" id="WP_127934985.1">
    <property type="nucleotide sequence ID" value="NZ_SAUN01000001.1"/>
</dbReference>
<keyword evidence="4" id="KW-1185">Reference proteome</keyword>
<dbReference type="OrthoDB" id="3354731at2"/>
<feature type="transmembrane region" description="Helical" evidence="2">
    <location>
        <begin position="101"/>
        <end position="122"/>
    </location>
</feature>
<keyword evidence="2" id="KW-1133">Transmembrane helix</keyword>
<feature type="transmembrane region" description="Helical" evidence="2">
    <location>
        <begin position="7"/>
        <end position="30"/>
    </location>
</feature>
<evidence type="ECO:0000313" key="4">
    <source>
        <dbReference type="Proteomes" id="UP000284824"/>
    </source>
</evidence>
<proteinExistence type="predicted"/>
<feature type="transmembrane region" description="Helical" evidence="2">
    <location>
        <begin position="36"/>
        <end position="57"/>
    </location>
</feature>